<dbReference type="EMBL" id="LRBV02000004">
    <property type="status" value="NOT_ANNOTATED_CDS"/>
    <property type="molecule type" value="Genomic_DNA"/>
</dbReference>
<dbReference type="AlphaFoldDB" id="A0A7N2LFA9"/>
<evidence type="ECO:0000313" key="2">
    <source>
        <dbReference type="EnsemblPlants" id="QL04p018505:mrna"/>
    </source>
</evidence>
<proteinExistence type="predicted"/>
<dbReference type="Gramene" id="QL04p018505:mrna">
    <property type="protein sequence ID" value="QL04p018505:mrna"/>
    <property type="gene ID" value="QL04p018505"/>
</dbReference>
<reference evidence="2 3" key="1">
    <citation type="journal article" date="2016" name="G3 (Bethesda)">
        <title>First Draft Assembly and Annotation of the Genome of a California Endemic Oak Quercus lobata Nee (Fagaceae).</title>
        <authorList>
            <person name="Sork V.L."/>
            <person name="Fitz-Gibbon S.T."/>
            <person name="Puiu D."/>
            <person name="Crepeau M."/>
            <person name="Gugger P.F."/>
            <person name="Sherman R."/>
            <person name="Stevens K."/>
            <person name="Langley C.H."/>
            <person name="Pellegrini M."/>
            <person name="Salzberg S.L."/>
        </authorList>
    </citation>
    <scope>NUCLEOTIDE SEQUENCE [LARGE SCALE GENOMIC DNA]</scope>
    <source>
        <strain evidence="2 3">cv. SW786</strain>
    </source>
</reference>
<feature type="domain" description="FBD" evidence="1">
    <location>
        <begin position="30"/>
        <end position="111"/>
    </location>
</feature>
<evidence type="ECO:0000259" key="1">
    <source>
        <dbReference type="SMART" id="SM00579"/>
    </source>
</evidence>
<protein>
    <recommendedName>
        <fullName evidence="1">FBD domain-containing protein</fullName>
    </recommendedName>
</protein>
<dbReference type="InterPro" id="IPR006566">
    <property type="entry name" value="FBD"/>
</dbReference>
<dbReference type="Pfam" id="PF08387">
    <property type="entry name" value="FBD"/>
    <property type="match status" value="1"/>
</dbReference>
<keyword evidence="3" id="KW-1185">Reference proteome</keyword>
<name>A0A7N2LFA9_QUELO</name>
<organism evidence="2 3">
    <name type="scientific">Quercus lobata</name>
    <name type="common">Valley oak</name>
    <dbReference type="NCBI Taxonomy" id="97700"/>
    <lineage>
        <taxon>Eukaryota</taxon>
        <taxon>Viridiplantae</taxon>
        <taxon>Streptophyta</taxon>
        <taxon>Embryophyta</taxon>
        <taxon>Tracheophyta</taxon>
        <taxon>Spermatophyta</taxon>
        <taxon>Magnoliopsida</taxon>
        <taxon>eudicotyledons</taxon>
        <taxon>Gunneridae</taxon>
        <taxon>Pentapetalae</taxon>
        <taxon>rosids</taxon>
        <taxon>fabids</taxon>
        <taxon>Fagales</taxon>
        <taxon>Fagaceae</taxon>
        <taxon>Quercus</taxon>
    </lineage>
</organism>
<dbReference type="InParanoid" id="A0A7N2LFA9"/>
<accession>A0A7N2LFA9</accession>
<dbReference type="Proteomes" id="UP000594261">
    <property type="component" value="Chromosome 4"/>
</dbReference>
<dbReference type="EnsemblPlants" id="QL04p018505:mrna">
    <property type="protein sequence ID" value="QL04p018505:mrna"/>
    <property type="gene ID" value="QL04p018505"/>
</dbReference>
<evidence type="ECO:0000313" key="3">
    <source>
        <dbReference type="Proteomes" id="UP000594261"/>
    </source>
</evidence>
<sequence length="113" mass="13329">MNSKSDLRVRQHSDVDYVVKKLKEIYFYFKSLLLHLKSVKILCSAKTFHKKEFILVVKFLLENAKVLKKMVITKPWAMQNPTRNMLRESLRVAQKLLSFPRASPNAVVMFPYQ</sequence>
<reference evidence="2" key="2">
    <citation type="submission" date="2021-01" db="UniProtKB">
        <authorList>
            <consortium name="EnsemblPlants"/>
        </authorList>
    </citation>
    <scope>IDENTIFICATION</scope>
</reference>
<dbReference type="SMART" id="SM00579">
    <property type="entry name" value="FBD"/>
    <property type="match status" value="1"/>
</dbReference>